<accession>A0ABR7SRA1</accession>
<reference evidence="2 3" key="1">
    <citation type="submission" date="2020-08" db="EMBL/GenBank/DDBJ databases">
        <title>Genemic of Streptomyces polyaspartic.</title>
        <authorList>
            <person name="Liu W."/>
        </authorList>
    </citation>
    <scope>NUCLEOTIDE SEQUENCE [LARGE SCALE GENOMIC DNA]</scope>
    <source>
        <strain evidence="2 3">TRM66268-LWL</strain>
    </source>
</reference>
<keyword evidence="1" id="KW-0812">Transmembrane</keyword>
<evidence type="ECO:0000256" key="1">
    <source>
        <dbReference type="SAM" id="Phobius"/>
    </source>
</evidence>
<dbReference type="EMBL" id="JACTVJ010000018">
    <property type="protein sequence ID" value="MBC9717205.1"/>
    <property type="molecule type" value="Genomic_DNA"/>
</dbReference>
<evidence type="ECO:0000313" key="3">
    <source>
        <dbReference type="Proteomes" id="UP000642284"/>
    </source>
</evidence>
<keyword evidence="1" id="KW-1133">Transmembrane helix</keyword>
<name>A0ABR7SRA1_9ACTN</name>
<proteinExistence type="predicted"/>
<keyword evidence="1" id="KW-0472">Membrane</keyword>
<organism evidence="2 3">
    <name type="scientific">Streptomyces polyasparticus</name>
    <dbReference type="NCBI Taxonomy" id="2767826"/>
    <lineage>
        <taxon>Bacteria</taxon>
        <taxon>Bacillati</taxon>
        <taxon>Actinomycetota</taxon>
        <taxon>Actinomycetes</taxon>
        <taxon>Kitasatosporales</taxon>
        <taxon>Streptomycetaceae</taxon>
        <taxon>Streptomyces</taxon>
    </lineage>
</organism>
<evidence type="ECO:0000313" key="2">
    <source>
        <dbReference type="EMBL" id="MBC9717205.1"/>
    </source>
</evidence>
<sequence length="252" mass="27256">MRLLRSRLTVPDVDGRTMAERVLAQLVAEHVPTPVPEPPSRLERLRGWFRMRRARIAAALCGVLVVAVLTPPVRAAVADWFDFGGIEVRRPSPSAPPPSPEPVPGCGRGVSLSEAEKRAGFKALRPEAMPGAPVASVSADRRVISLCWRDAQGLVIRLDQFKDPVDPAFGKVAGMEYTEVPGAGAAWWFREPHLLEIRLLDETGEPYTHAVRTAGPTLVWQKGGAGDGTAITLRLEGIDQLQKAVDAAASVR</sequence>
<protein>
    <submittedName>
        <fullName evidence="2">Uncharacterized protein</fullName>
    </submittedName>
</protein>
<dbReference type="Proteomes" id="UP000642284">
    <property type="component" value="Unassembled WGS sequence"/>
</dbReference>
<keyword evidence="3" id="KW-1185">Reference proteome</keyword>
<feature type="transmembrane region" description="Helical" evidence="1">
    <location>
        <begin position="54"/>
        <end position="73"/>
    </location>
</feature>
<gene>
    <name evidence="2" type="ORF">H9Y04_32225</name>
</gene>
<comment type="caution">
    <text evidence="2">The sequence shown here is derived from an EMBL/GenBank/DDBJ whole genome shotgun (WGS) entry which is preliminary data.</text>
</comment>